<dbReference type="EMBL" id="KI912118">
    <property type="protein sequence ID" value="ETS75307.1"/>
    <property type="molecule type" value="Genomic_DNA"/>
</dbReference>
<accession>W3WQ97</accession>
<dbReference type="PANTHER" id="PTHR11552:SF138">
    <property type="entry name" value="DEHYDROGENASE PKFF-RELATED"/>
    <property type="match status" value="1"/>
</dbReference>
<name>W3WQ97_PESFW</name>
<gene>
    <name evidence="3" type="ORF">PFICI_12251</name>
</gene>
<dbReference type="GO" id="GO:0016614">
    <property type="term" value="F:oxidoreductase activity, acting on CH-OH group of donors"/>
    <property type="evidence" value="ECO:0007669"/>
    <property type="project" value="InterPro"/>
</dbReference>
<dbReference type="PANTHER" id="PTHR11552">
    <property type="entry name" value="GLUCOSE-METHANOL-CHOLINE GMC OXIDOREDUCTASE"/>
    <property type="match status" value="1"/>
</dbReference>
<dbReference type="Proteomes" id="UP000030651">
    <property type="component" value="Unassembled WGS sequence"/>
</dbReference>
<dbReference type="Gene3D" id="3.30.560.10">
    <property type="entry name" value="Glucose Oxidase, domain 3"/>
    <property type="match status" value="1"/>
</dbReference>
<organism evidence="3 4">
    <name type="scientific">Pestalotiopsis fici (strain W106-1 / CGMCC3.15140)</name>
    <dbReference type="NCBI Taxonomy" id="1229662"/>
    <lineage>
        <taxon>Eukaryota</taxon>
        <taxon>Fungi</taxon>
        <taxon>Dikarya</taxon>
        <taxon>Ascomycota</taxon>
        <taxon>Pezizomycotina</taxon>
        <taxon>Sordariomycetes</taxon>
        <taxon>Xylariomycetidae</taxon>
        <taxon>Amphisphaeriales</taxon>
        <taxon>Sporocadaceae</taxon>
        <taxon>Pestalotiopsis</taxon>
    </lineage>
</organism>
<dbReference type="GO" id="GO:0050660">
    <property type="term" value="F:flavin adenine dinucleotide binding"/>
    <property type="evidence" value="ECO:0007669"/>
    <property type="project" value="InterPro"/>
</dbReference>
<keyword evidence="4" id="KW-1185">Reference proteome</keyword>
<dbReference type="Gene3D" id="3.50.50.60">
    <property type="entry name" value="FAD/NAD(P)-binding domain"/>
    <property type="match status" value="1"/>
</dbReference>
<reference evidence="4" key="1">
    <citation type="journal article" date="2015" name="BMC Genomics">
        <title>Genomic and transcriptomic analysis of the endophytic fungus Pestalotiopsis fici reveals its lifestyle and high potential for synthesis of natural products.</title>
        <authorList>
            <person name="Wang X."/>
            <person name="Zhang X."/>
            <person name="Liu L."/>
            <person name="Xiang M."/>
            <person name="Wang W."/>
            <person name="Sun X."/>
            <person name="Che Y."/>
            <person name="Guo L."/>
            <person name="Liu G."/>
            <person name="Guo L."/>
            <person name="Wang C."/>
            <person name="Yin W.B."/>
            <person name="Stadler M."/>
            <person name="Zhang X."/>
            <person name="Liu X."/>
        </authorList>
    </citation>
    <scope>NUCLEOTIDE SEQUENCE [LARGE SCALE GENOMIC DNA]</scope>
    <source>
        <strain evidence="4">W106-1 / CGMCC3.15140</strain>
    </source>
</reference>
<dbReference type="SUPFAM" id="SSF54373">
    <property type="entry name" value="FAD-linked reductases, C-terminal domain"/>
    <property type="match status" value="1"/>
</dbReference>
<dbReference type="eggNOG" id="KOG1238">
    <property type="taxonomic scope" value="Eukaryota"/>
</dbReference>
<dbReference type="AlphaFoldDB" id="W3WQ97"/>
<dbReference type="KEGG" id="pfy:PFICI_12251"/>
<evidence type="ECO:0000313" key="4">
    <source>
        <dbReference type="Proteomes" id="UP000030651"/>
    </source>
</evidence>
<dbReference type="InterPro" id="IPR007867">
    <property type="entry name" value="GMC_OxRtase_C"/>
</dbReference>
<evidence type="ECO:0000313" key="3">
    <source>
        <dbReference type="EMBL" id="ETS75307.1"/>
    </source>
</evidence>
<proteinExistence type="inferred from homology"/>
<dbReference type="HOGENOM" id="CLU_002865_2_2_1"/>
<dbReference type="InterPro" id="IPR012132">
    <property type="entry name" value="GMC_OxRdtase"/>
</dbReference>
<dbReference type="Pfam" id="PF05199">
    <property type="entry name" value="GMC_oxred_C"/>
    <property type="match status" value="1"/>
</dbReference>
<dbReference type="InterPro" id="IPR036188">
    <property type="entry name" value="FAD/NAD-bd_sf"/>
</dbReference>
<sequence length="200" mass="21707">MVSTDAKAYLEKMPESCPDIEYLAVDAYFGQYSSPLLRLHEEYAKEPGNYVSIVVSPAAPRSRGSVTIKTSKASDPPVIDPNWMADPIDAEIAVAGYKRIILADDVQEAEIYPGPGVETDEQILEQIRNSLVPVFHASTTCRMGKTDDPDAVVDTKARVIGVKGLRVIDASSFALLPPGHPMSTVYALAEKIADDIKRGD</sequence>
<dbReference type="InParanoid" id="W3WQ97"/>
<dbReference type="GO" id="GO:0044550">
    <property type="term" value="P:secondary metabolite biosynthetic process"/>
    <property type="evidence" value="ECO:0007669"/>
    <property type="project" value="TreeGrafter"/>
</dbReference>
<evidence type="ECO:0000259" key="2">
    <source>
        <dbReference type="Pfam" id="PF05199"/>
    </source>
</evidence>
<dbReference type="STRING" id="1229662.W3WQ97"/>
<dbReference type="RefSeq" id="XP_007839023.1">
    <property type="nucleotide sequence ID" value="XM_007840832.1"/>
</dbReference>
<dbReference type="OMA" id="VAMHVAS"/>
<dbReference type="GeneID" id="19277264"/>
<dbReference type="SUPFAM" id="SSF51905">
    <property type="entry name" value="FAD/NAD(P)-binding domain"/>
    <property type="match status" value="1"/>
</dbReference>
<feature type="domain" description="Glucose-methanol-choline oxidoreductase C-terminal" evidence="2">
    <location>
        <begin position="60"/>
        <end position="189"/>
    </location>
</feature>
<comment type="similarity">
    <text evidence="1">Belongs to the GMC oxidoreductase family.</text>
</comment>
<protein>
    <recommendedName>
        <fullName evidence="2">Glucose-methanol-choline oxidoreductase C-terminal domain-containing protein</fullName>
    </recommendedName>
</protein>
<dbReference type="OrthoDB" id="269227at2759"/>
<evidence type="ECO:0000256" key="1">
    <source>
        <dbReference type="ARBA" id="ARBA00010790"/>
    </source>
</evidence>